<reference evidence="4" key="1">
    <citation type="submission" date="2017-02" db="UniProtKB">
        <authorList>
            <consortium name="WormBaseParasite"/>
        </authorList>
    </citation>
    <scope>IDENTIFICATION</scope>
</reference>
<gene>
    <name evidence="2" type="ORF">ASIM_LOCUS19538</name>
</gene>
<feature type="compositionally biased region" description="Polar residues" evidence="1">
    <location>
        <begin position="62"/>
        <end position="72"/>
    </location>
</feature>
<feature type="compositionally biased region" description="Basic and acidic residues" evidence="1">
    <location>
        <begin position="47"/>
        <end position="61"/>
    </location>
</feature>
<dbReference type="WBParaSite" id="ASIM_0002015401-mRNA-1">
    <property type="protein sequence ID" value="ASIM_0002015401-mRNA-1"/>
    <property type="gene ID" value="ASIM_0002015401"/>
</dbReference>
<feature type="region of interest" description="Disordered" evidence="1">
    <location>
        <begin position="1"/>
        <end position="72"/>
    </location>
</feature>
<evidence type="ECO:0000313" key="4">
    <source>
        <dbReference type="WBParaSite" id="ASIM_0002015401-mRNA-1"/>
    </source>
</evidence>
<organism evidence="4">
    <name type="scientific">Anisakis simplex</name>
    <name type="common">Herring worm</name>
    <dbReference type="NCBI Taxonomy" id="6269"/>
    <lineage>
        <taxon>Eukaryota</taxon>
        <taxon>Metazoa</taxon>
        <taxon>Ecdysozoa</taxon>
        <taxon>Nematoda</taxon>
        <taxon>Chromadorea</taxon>
        <taxon>Rhabditida</taxon>
        <taxon>Spirurina</taxon>
        <taxon>Ascaridomorpha</taxon>
        <taxon>Ascaridoidea</taxon>
        <taxon>Anisakidae</taxon>
        <taxon>Anisakis</taxon>
        <taxon>Anisakis simplex complex</taxon>
    </lineage>
</organism>
<reference evidence="2 3" key="2">
    <citation type="submission" date="2018-11" db="EMBL/GenBank/DDBJ databases">
        <authorList>
            <consortium name="Pathogen Informatics"/>
        </authorList>
    </citation>
    <scope>NUCLEOTIDE SEQUENCE [LARGE SCALE GENOMIC DNA]</scope>
</reference>
<evidence type="ECO:0000256" key="1">
    <source>
        <dbReference type="SAM" id="MobiDB-lite"/>
    </source>
</evidence>
<proteinExistence type="predicted"/>
<feature type="compositionally biased region" description="Low complexity" evidence="1">
    <location>
        <begin position="20"/>
        <end position="30"/>
    </location>
</feature>
<dbReference type="Proteomes" id="UP000267096">
    <property type="component" value="Unassembled WGS sequence"/>
</dbReference>
<feature type="compositionally biased region" description="Pro residues" evidence="1">
    <location>
        <begin position="31"/>
        <end position="41"/>
    </location>
</feature>
<accession>A0A0M3KGP0</accession>
<name>A0A0M3KGP0_ANISI</name>
<sequence length="72" mass="7376">MGDEYEELGPAQGSTPPPDTGAATPGGAAAPPEPPPPPPPESIQKVPGRDDRTELESEKGNDLNSICSININ</sequence>
<evidence type="ECO:0000313" key="2">
    <source>
        <dbReference type="EMBL" id="VDK70352.1"/>
    </source>
</evidence>
<dbReference type="AlphaFoldDB" id="A0A0M3KGP0"/>
<dbReference type="EMBL" id="UYRR01037433">
    <property type="protein sequence ID" value="VDK70352.1"/>
    <property type="molecule type" value="Genomic_DNA"/>
</dbReference>
<protein>
    <submittedName>
        <fullName evidence="4">Sorting_nexin domain-containing protein</fullName>
    </submittedName>
</protein>
<keyword evidence="3" id="KW-1185">Reference proteome</keyword>
<evidence type="ECO:0000313" key="3">
    <source>
        <dbReference type="Proteomes" id="UP000267096"/>
    </source>
</evidence>